<dbReference type="GO" id="GO:0005975">
    <property type="term" value="P:carbohydrate metabolic process"/>
    <property type="evidence" value="ECO:0007669"/>
    <property type="project" value="InterPro"/>
</dbReference>
<dbReference type="OrthoDB" id="1725397at2759"/>
<keyword evidence="2" id="KW-1185">Reference proteome</keyword>
<evidence type="ECO:0000313" key="2">
    <source>
        <dbReference type="Proteomes" id="UP000694251"/>
    </source>
</evidence>
<organism evidence="1 2">
    <name type="scientific">Arabidopsis suecica</name>
    <name type="common">Swedish thale-cress</name>
    <name type="synonym">Cardaminopsis suecica</name>
    <dbReference type="NCBI Taxonomy" id="45249"/>
    <lineage>
        <taxon>Eukaryota</taxon>
        <taxon>Viridiplantae</taxon>
        <taxon>Streptophyta</taxon>
        <taxon>Embryophyta</taxon>
        <taxon>Tracheophyta</taxon>
        <taxon>Spermatophyta</taxon>
        <taxon>Magnoliopsida</taxon>
        <taxon>eudicotyledons</taxon>
        <taxon>Gunneridae</taxon>
        <taxon>Pentapetalae</taxon>
        <taxon>rosids</taxon>
        <taxon>malvids</taxon>
        <taxon>Brassicales</taxon>
        <taxon>Brassicaceae</taxon>
        <taxon>Camelineae</taxon>
        <taxon>Arabidopsis</taxon>
    </lineage>
</organism>
<dbReference type="InterPro" id="IPR044965">
    <property type="entry name" value="Glyco_hydro_17_plant"/>
</dbReference>
<sequence>MGTGIQVMVGIPNEMLSTFDSDLFVQQNLSRFIGKNGADIRYVAVGNEPFLTGYGGQFQELCNAYESNVPSQGMFRPELTQIMTQLLAKS</sequence>
<dbReference type="EMBL" id="JAEFBJ010000012">
    <property type="protein sequence ID" value="KAG7547226.1"/>
    <property type="molecule type" value="Genomic_DNA"/>
</dbReference>
<name>A0A8T1YM15_ARASU</name>
<gene>
    <name evidence="1" type="ORF">ISN44_As12g024840</name>
</gene>
<protein>
    <submittedName>
        <fullName evidence="1">Glycoside hydrolase superfamily</fullName>
    </submittedName>
</protein>
<dbReference type="AlphaFoldDB" id="A0A8T1YM15"/>
<evidence type="ECO:0000313" key="1">
    <source>
        <dbReference type="EMBL" id="KAG7547226.1"/>
    </source>
</evidence>
<accession>A0A8T1YM15</accession>
<dbReference type="GO" id="GO:0004553">
    <property type="term" value="F:hydrolase activity, hydrolyzing O-glycosyl compounds"/>
    <property type="evidence" value="ECO:0007669"/>
    <property type="project" value="InterPro"/>
</dbReference>
<comment type="caution">
    <text evidence="1">The sequence shown here is derived from an EMBL/GenBank/DDBJ whole genome shotgun (WGS) entry which is preliminary data.</text>
</comment>
<keyword evidence="1" id="KW-0378">Hydrolase</keyword>
<dbReference type="Proteomes" id="UP000694251">
    <property type="component" value="Chromosome 12"/>
</dbReference>
<dbReference type="PANTHER" id="PTHR32227">
    <property type="entry name" value="GLUCAN ENDO-1,3-BETA-GLUCOSIDASE BG1-RELATED-RELATED"/>
    <property type="match status" value="1"/>
</dbReference>
<proteinExistence type="predicted"/>
<reference evidence="1 2" key="1">
    <citation type="submission" date="2020-12" db="EMBL/GenBank/DDBJ databases">
        <title>Concerted genomic and epigenomic changes stabilize Arabidopsis allopolyploids.</title>
        <authorList>
            <person name="Chen Z."/>
        </authorList>
    </citation>
    <scope>NUCLEOTIDE SEQUENCE [LARGE SCALE GENOMIC DNA]</scope>
    <source>
        <strain evidence="1">As9502</strain>
        <tissue evidence="1">Leaf</tissue>
    </source>
</reference>